<dbReference type="Pfam" id="PF13412">
    <property type="entry name" value="HTH_24"/>
    <property type="match status" value="1"/>
</dbReference>
<dbReference type="SUPFAM" id="SSF53067">
    <property type="entry name" value="Actin-like ATPase domain"/>
    <property type="match status" value="1"/>
</dbReference>
<dbReference type="InterPro" id="IPR043129">
    <property type="entry name" value="ATPase_NBD"/>
</dbReference>
<comment type="caution">
    <text evidence="5">The sequence shown here is derived from an EMBL/GenBank/DDBJ whole genome shotgun (WGS) entry which is preliminary data.</text>
</comment>
<keyword evidence="6" id="KW-1185">Reference proteome</keyword>
<dbReference type="Gene3D" id="1.10.10.10">
    <property type="entry name" value="Winged helix-like DNA-binding domain superfamily/Winged helix DNA-binding domain"/>
    <property type="match status" value="1"/>
</dbReference>
<dbReference type="OrthoDB" id="9796533at2"/>
<keyword evidence="3" id="KW-0859">Xylose metabolism</keyword>
<dbReference type="Gene3D" id="3.30.420.40">
    <property type="match status" value="2"/>
</dbReference>
<proteinExistence type="inferred from homology"/>
<comment type="function">
    <text evidence="1">Transcriptional repressor of xylose-utilizing enzymes.</text>
</comment>
<reference evidence="5 6" key="1">
    <citation type="submission" date="2016-05" db="EMBL/GenBank/DDBJ databases">
        <title>Paenibacillus sp. 1ZS3-15 nov., isolated from the rhizosphere soil.</title>
        <authorList>
            <person name="Zhang X.X."/>
            <person name="Zhang J."/>
        </authorList>
    </citation>
    <scope>NUCLEOTIDE SEQUENCE [LARGE SCALE GENOMIC DNA]</scope>
    <source>
        <strain evidence="5 6">1ZS3-15</strain>
    </source>
</reference>
<gene>
    <name evidence="5" type="ORF">A8708_10950</name>
</gene>
<comment type="similarity">
    <text evidence="2">Belongs to the ROK (NagC/XylR) family.</text>
</comment>
<dbReference type="PROSITE" id="PS01125">
    <property type="entry name" value="ROK"/>
    <property type="match status" value="1"/>
</dbReference>
<organism evidence="5 6">
    <name type="scientific">Paenibacillus oryzisoli</name>
    <dbReference type="NCBI Taxonomy" id="1850517"/>
    <lineage>
        <taxon>Bacteria</taxon>
        <taxon>Bacillati</taxon>
        <taxon>Bacillota</taxon>
        <taxon>Bacilli</taxon>
        <taxon>Bacillales</taxon>
        <taxon>Paenibacillaceae</taxon>
        <taxon>Paenibacillus</taxon>
    </lineage>
</organism>
<accession>A0A198AUN1</accession>
<dbReference type="InterPro" id="IPR049874">
    <property type="entry name" value="ROK_cs"/>
</dbReference>
<dbReference type="InterPro" id="IPR011991">
    <property type="entry name" value="ArsR-like_HTH"/>
</dbReference>
<dbReference type="GO" id="GO:0042732">
    <property type="term" value="P:D-xylose metabolic process"/>
    <property type="evidence" value="ECO:0007669"/>
    <property type="project" value="UniProtKB-KW"/>
</dbReference>
<evidence type="ECO:0000256" key="4">
    <source>
        <dbReference type="ARBA" id="ARBA00023125"/>
    </source>
</evidence>
<keyword evidence="4" id="KW-0238">DNA-binding</keyword>
<dbReference type="GO" id="GO:0003677">
    <property type="term" value="F:DNA binding"/>
    <property type="evidence" value="ECO:0007669"/>
    <property type="project" value="UniProtKB-KW"/>
</dbReference>
<sequence length="400" mass="43107">MHAMTASVLQMIRRAKSPLSKVEIAEELGVSLSAISVHVERLLKENLIEMSRIGVSSGGRKPKEYALNKDFGLIVSIELETTLVHIALTNFNCEVLCLTSSDIEITDGPDIVLTRIHEHVEQMLLDNDIDKASIKGIGIGIPGPVDFSMGIPISPPIMPGWDQYPIREFWAKYFDCPCYVDNDVNIMALGEHAKGLKFEVNNVIFIKIGSGIGSGIIYDGVLYRGSTGSAGDIGHFDIGSDVVCWCGNKGCLEASAGGKALISKGKERAIFHNSGYLLDILNSRGELSMEDIGAGLLQLDSSCVELVRESGALIGKVIASIVNFANPDLIVIGGRIAEFGDIFLAAIRQSVYQRSLPLATRNLIINKSSLGNMAGLIGGAFMTIDQIITQATDNQADTYF</sequence>
<dbReference type="SUPFAM" id="SSF46785">
    <property type="entry name" value="Winged helix' DNA-binding domain"/>
    <property type="match status" value="1"/>
</dbReference>
<dbReference type="CDD" id="cd00090">
    <property type="entry name" value="HTH_ARSR"/>
    <property type="match status" value="1"/>
</dbReference>
<dbReference type="PANTHER" id="PTHR18964">
    <property type="entry name" value="ROK (REPRESSOR, ORF, KINASE) FAMILY"/>
    <property type="match status" value="1"/>
</dbReference>
<evidence type="ECO:0000256" key="3">
    <source>
        <dbReference type="ARBA" id="ARBA00022629"/>
    </source>
</evidence>
<dbReference type="Proteomes" id="UP000078454">
    <property type="component" value="Unassembled WGS sequence"/>
</dbReference>
<dbReference type="STRING" id="1850517.A8708_10950"/>
<dbReference type="InterPro" id="IPR000600">
    <property type="entry name" value="ROK"/>
</dbReference>
<name>A0A198AUN1_9BACL</name>
<protein>
    <submittedName>
        <fullName evidence="5">Uncharacterized protein</fullName>
    </submittedName>
</protein>
<evidence type="ECO:0000256" key="2">
    <source>
        <dbReference type="ARBA" id="ARBA00006479"/>
    </source>
</evidence>
<dbReference type="InterPro" id="IPR036390">
    <property type="entry name" value="WH_DNA-bd_sf"/>
</dbReference>
<evidence type="ECO:0000256" key="1">
    <source>
        <dbReference type="ARBA" id="ARBA00002486"/>
    </source>
</evidence>
<keyword evidence="3" id="KW-0119">Carbohydrate metabolism</keyword>
<evidence type="ECO:0000313" key="6">
    <source>
        <dbReference type="Proteomes" id="UP000078454"/>
    </source>
</evidence>
<dbReference type="InterPro" id="IPR036388">
    <property type="entry name" value="WH-like_DNA-bd_sf"/>
</dbReference>
<dbReference type="AlphaFoldDB" id="A0A198AUN1"/>
<dbReference type="Pfam" id="PF00480">
    <property type="entry name" value="ROK"/>
    <property type="match status" value="1"/>
</dbReference>
<evidence type="ECO:0000313" key="5">
    <source>
        <dbReference type="EMBL" id="OAS24548.1"/>
    </source>
</evidence>
<dbReference type="PANTHER" id="PTHR18964:SF173">
    <property type="entry name" value="GLUCOKINASE"/>
    <property type="match status" value="1"/>
</dbReference>
<dbReference type="EMBL" id="LYPB01000029">
    <property type="protein sequence ID" value="OAS24548.1"/>
    <property type="molecule type" value="Genomic_DNA"/>
</dbReference>